<protein>
    <submittedName>
        <fullName evidence="3">Uncharacterized protein</fullName>
    </submittedName>
</protein>
<feature type="compositionally biased region" description="Basic and acidic residues" evidence="2">
    <location>
        <begin position="1922"/>
        <end position="1940"/>
    </location>
</feature>
<feature type="compositionally biased region" description="Polar residues" evidence="2">
    <location>
        <begin position="1868"/>
        <end position="1883"/>
    </location>
</feature>
<dbReference type="PANTHER" id="PTHR45615:SF63">
    <property type="entry name" value="CHROMOSOME UNDETERMINED SCAFFOLD_10, WHOLE GENOME SHOTGUN SEQUENCE"/>
    <property type="match status" value="1"/>
</dbReference>
<feature type="compositionally biased region" description="Acidic residues" evidence="2">
    <location>
        <begin position="1584"/>
        <end position="1603"/>
    </location>
</feature>
<feature type="region of interest" description="Disordered" evidence="2">
    <location>
        <begin position="1253"/>
        <end position="1273"/>
    </location>
</feature>
<keyword evidence="1" id="KW-0175">Coiled coil</keyword>
<feature type="coiled-coil region" evidence="1">
    <location>
        <begin position="388"/>
        <end position="415"/>
    </location>
</feature>
<feature type="compositionally biased region" description="Basic and acidic residues" evidence="2">
    <location>
        <begin position="26"/>
        <end position="36"/>
    </location>
</feature>
<name>A0A9N9XSE9_PHYSR</name>
<gene>
    <name evidence="3" type="ORF">PHYEVI_LOCUS8870</name>
</gene>
<dbReference type="Gene3D" id="1.10.287.1490">
    <property type="match status" value="1"/>
</dbReference>
<organism evidence="3 4">
    <name type="scientific">Phyllotreta striolata</name>
    <name type="common">Striped flea beetle</name>
    <name type="synonym">Crioceris striolata</name>
    <dbReference type="NCBI Taxonomy" id="444603"/>
    <lineage>
        <taxon>Eukaryota</taxon>
        <taxon>Metazoa</taxon>
        <taxon>Ecdysozoa</taxon>
        <taxon>Arthropoda</taxon>
        <taxon>Hexapoda</taxon>
        <taxon>Insecta</taxon>
        <taxon>Pterygota</taxon>
        <taxon>Neoptera</taxon>
        <taxon>Endopterygota</taxon>
        <taxon>Coleoptera</taxon>
        <taxon>Polyphaga</taxon>
        <taxon>Cucujiformia</taxon>
        <taxon>Chrysomeloidea</taxon>
        <taxon>Chrysomelidae</taxon>
        <taxon>Galerucinae</taxon>
        <taxon>Alticini</taxon>
        <taxon>Phyllotreta</taxon>
    </lineage>
</organism>
<feature type="compositionally biased region" description="Basic and acidic residues" evidence="2">
    <location>
        <begin position="1803"/>
        <end position="1820"/>
    </location>
</feature>
<feature type="compositionally biased region" description="Basic and acidic residues" evidence="2">
    <location>
        <begin position="1604"/>
        <end position="1629"/>
    </location>
</feature>
<feature type="region of interest" description="Disordered" evidence="2">
    <location>
        <begin position="1793"/>
        <end position="1887"/>
    </location>
</feature>
<sequence length="2170" mass="247121">MGLLDEVFPKKDSGRVQPARTAQSKRTSEKSTKTAPEKSSSTPSTGNTFFDSLKRVQGALSPSSKAKSDPKRTQPLPEVPKRVKERDKERSRPKEKEKERRSWFRSPSRSSQKKEIKSSTSSLNTRGINQKFGQQEVRKRRPVSAFPEATNIVYKRGQTAKLDGQNLGDLSRASSFTNLDADPKNGKGARPKKTSSRERIDKLAGDGRKIDKKGITRNNNKLETEENQQYSIESHSEEELYHLRRQLQEMAQEKTNLALQLGEQKGQLNIMQKEIQKLKPFQEESNMQLEHLTEENTALRNRLRDVALSPLSDNEKRQLLFDSHRHHSSAPASIATNIIDDGNGGGTTCTTPDWDKHSSGNVSEVSVACLQDKINQMQETHYSTNEELQATVQELTDLQRQFADLQHENERLNEEKSLMFDSLCCQTERLNDSRSEIESLKQLLYQEKGDSEQFETAVEREQKLVDLLKSAQTEREGLMVKVEQLNNELQETKSGSIQKDEQIGNLRERVKTLECTLDAKHAEHKLLDQELAQAKDQCSGKQIEINRLTDLLDNARTKINELEQDRTLSDKSELDELLDNARKEKDSLESEVAHLKELLAIGKNEIEKLKEQVSVLQEECKVTRNNAKTTQSDLEYKCEKLVKDKTVLNEQLQSFQEALNELQVQSQCQLEDKRQLSTVLSETQRNLREAERKNVMLENELEEIKKVHAQENEEWEKFQDDLLTTVRVANDFKTETQLELQRIILENKAYLDREKQLKAEIEKLKGGSLKAADKENMDLLFKRPSKSRNKPKPAAALGGKSDRSQSLPQPVPVKRRENKPSKAKRLKTLSVEEEMLLSSLNNYHKDIDNTLPDEFLTEEQKVIRKLKIIYEDDFHKVKPVAPKPKDQLAISKPLLDSVLTNPKLMAILKNPRVKTVEDMASFEKEAPEIRRLIQDIDRSKKGKSVDLASPSKPEHRKRISLIGRSMSCNYVDEIDEREQHFRLYRSTETEDLTKAIPVNVNRESSSLVPSDSASNYKRYSDFSQVVNQEPNVYKENVNYATLERIARSIPANAPDCALTNEQKFARQLLKSLDERKETLRKWEKAKILHISAPTLESVLKNPKLKEIIYDSSMPEVRRKSEPLSPPAIHKNLKHSKSYDNIMFNFDDEANKTPVERESSTDSKSRTSLKSQLLKDELAQLTRTVITEYNQNDEATEIPVKTKRKNTKRLEYTNDEVDSLLYNDTLNKKEKIPLVAEEGKVDLLQEKIRKKTKASTKNQEIEPSPDAIPTSTAPTSIDETIKNFNEKLQTIHDLIKEDRSQEKTDAIVMPDLLLIANGGQSDEYDQETLLKLNRIGVTSPLSYTLGYKSVVEEIKKRFSCQDIEDLAEDNIEMRRRSIDLDKEMEDIIESYLNTRVSQLIKQSEGDSRPSEISACDAFDKKVSDIIDGASGSNNTSDSTEKHISPTKITFTDNSFYELKDGCVKNIRADDSIVEIIEAFLDDQRKVAERYIKLENNEVNISEKDKFTMDNQEVATFSKPLTIDDWELIRNCAEQRYSRPLSDLNEDDLKFVQDISKQYENDTNDTKVDTADNQEDTNDTKKDAIDNNEDANESQEDTNDNEEDTNDNKEGTNDSKVDANDNKEDANHNKENKGLYIRAEIAQVVEEQDEPDSNVEYRCNIEIDKKPEEETKKRSSALSNMSEKELELIEKITNEYMMEVRQELELSTQNTKDISVQNTEDVSSSPRTIGDASTGVGDSESLINTTSSSRSRVSLSDMIDKSKNITNIIDTSDTNVDTTIPARALHVILYRNNRPNSGEFVSSLTEEKSDKNMNDTNKDFRGKSSSQQRETRVKSFARHFELLSQQKQPQRARRRPDDAPPTVAKPTPSPRSKNQSTDPTVNVDSRPNVRNYEVARNMSEYEENFSVNVHRKLIEQPESTGAKRKTEVPGLHESHRLLRDENDSPSTDDDDDDDDAGGAEGAIKKSEKFLAGQMPMLSDEYLESTAQGSFSVIQVAGTAEKLDLRKQSNLTVEPSNLNLFNLDESAEETYIDIKRLSGNSYIRVVNADCCDNDSLELSDSKPKIVDFVPLDEATKPYYKNHNMPDYGTLEREKTYQILNAGQAEEVELTGDYSSSKKTCRDSEKVGVSKVTLSKKKSKDLFDTPDDVTSTESTVARLGVPEAEEDPRKVDEI</sequence>
<feature type="compositionally biased region" description="Polar residues" evidence="2">
    <location>
        <begin position="118"/>
        <end position="133"/>
    </location>
</feature>
<feature type="compositionally biased region" description="Polar residues" evidence="2">
    <location>
        <begin position="37"/>
        <end position="50"/>
    </location>
</feature>
<reference evidence="3" key="1">
    <citation type="submission" date="2022-01" db="EMBL/GenBank/DDBJ databases">
        <authorList>
            <person name="King R."/>
        </authorList>
    </citation>
    <scope>NUCLEOTIDE SEQUENCE</scope>
</reference>
<dbReference type="EMBL" id="OU900098">
    <property type="protein sequence ID" value="CAG9862559.1"/>
    <property type="molecule type" value="Genomic_DNA"/>
</dbReference>
<feature type="compositionally biased region" description="Basic and acidic residues" evidence="2">
    <location>
        <begin position="79"/>
        <end position="102"/>
    </location>
</feature>
<accession>A0A9N9XSE9</accession>
<feature type="region of interest" description="Disordered" evidence="2">
    <location>
        <begin position="780"/>
        <end position="823"/>
    </location>
</feature>
<dbReference type="Proteomes" id="UP001153712">
    <property type="component" value="Chromosome 5"/>
</dbReference>
<evidence type="ECO:0000313" key="3">
    <source>
        <dbReference type="EMBL" id="CAG9862559.1"/>
    </source>
</evidence>
<dbReference type="OrthoDB" id="10017054at2759"/>
<feature type="coiled-coil region" evidence="1">
    <location>
        <begin position="468"/>
        <end position="714"/>
    </location>
</feature>
<feature type="compositionally biased region" description="Acidic residues" evidence="2">
    <location>
        <begin position="1944"/>
        <end position="1955"/>
    </location>
</feature>
<feature type="region of interest" description="Disordered" evidence="2">
    <location>
        <begin position="1914"/>
        <end position="1958"/>
    </location>
</feature>
<feature type="compositionally biased region" description="Polar residues" evidence="2">
    <location>
        <begin position="1707"/>
        <end position="1725"/>
    </location>
</feature>
<evidence type="ECO:0000256" key="2">
    <source>
        <dbReference type="SAM" id="MobiDB-lite"/>
    </source>
</evidence>
<evidence type="ECO:0000256" key="1">
    <source>
        <dbReference type="SAM" id="Coils"/>
    </source>
</evidence>
<dbReference type="PANTHER" id="PTHR45615">
    <property type="entry name" value="MYOSIN HEAVY CHAIN, NON-MUSCLE"/>
    <property type="match status" value="1"/>
</dbReference>
<feature type="region of interest" description="Disordered" evidence="2">
    <location>
        <begin position="1560"/>
        <end position="1629"/>
    </location>
</feature>
<feature type="coiled-coil region" evidence="1">
    <location>
        <begin position="282"/>
        <end position="309"/>
    </location>
</feature>
<feature type="compositionally biased region" description="Basic and acidic residues" evidence="2">
    <location>
        <begin position="195"/>
        <end position="224"/>
    </location>
</feature>
<keyword evidence="4" id="KW-1185">Reference proteome</keyword>
<feature type="region of interest" description="Disordered" evidence="2">
    <location>
        <begin position="1"/>
        <end position="157"/>
    </location>
</feature>
<feature type="region of interest" description="Disordered" evidence="2">
    <location>
        <begin position="1707"/>
        <end position="1752"/>
    </location>
</feature>
<proteinExistence type="predicted"/>
<feature type="region of interest" description="Disordered" evidence="2">
    <location>
        <begin position="2136"/>
        <end position="2170"/>
    </location>
</feature>
<feature type="region of interest" description="Disordered" evidence="2">
    <location>
        <begin position="174"/>
        <end position="228"/>
    </location>
</feature>
<feature type="compositionally biased region" description="Polar residues" evidence="2">
    <location>
        <begin position="1793"/>
        <end position="1802"/>
    </location>
</feature>
<feature type="compositionally biased region" description="Basic and acidic residues" evidence="2">
    <location>
        <begin position="1827"/>
        <end position="1839"/>
    </location>
</feature>
<evidence type="ECO:0000313" key="4">
    <source>
        <dbReference type="Proteomes" id="UP001153712"/>
    </source>
</evidence>